<feature type="domain" description="Sulfatase N-terminal" evidence="9">
    <location>
        <begin position="234"/>
        <end position="533"/>
    </location>
</feature>
<name>A0ABW0KMU2_9BACT</name>
<protein>
    <submittedName>
        <fullName evidence="10">Phosphoethanolamine transferase</fullName>
    </submittedName>
</protein>
<keyword evidence="4 8" id="KW-0812">Transmembrane</keyword>
<dbReference type="PANTHER" id="PTHR30443">
    <property type="entry name" value="INNER MEMBRANE PROTEIN"/>
    <property type="match status" value="1"/>
</dbReference>
<dbReference type="Proteomes" id="UP001596052">
    <property type="component" value="Unassembled WGS sequence"/>
</dbReference>
<evidence type="ECO:0000256" key="1">
    <source>
        <dbReference type="ARBA" id="ARBA00004651"/>
    </source>
</evidence>
<keyword evidence="2" id="KW-1003">Cell membrane</keyword>
<accession>A0ABW0KMU2</accession>
<evidence type="ECO:0000313" key="11">
    <source>
        <dbReference type="Proteomes" id="UP001596052"/>
    </source>
</evidence>
<dbReference type="Gene3D" id="3.40.720.10">
    <property type="entry name" value="Alkaline Phosphatase, subunit A"/>
    <property type="match status" value="1"/>
</dbReference>
<feature type="transmembrane region" description="Helical" evidence="8">
    <location>
        <begin position="20"/>
        <end position="40"/>
    </location>
</feature>
<feature type="transmembrane region" description="Helical" evidence="8">
    <location>
        <begin position="78"/>
        <end position="105"/>
    </location>
</feature>
<reference evidence="11" key="1">
    <citation type="journal article" date="2019" name="Int. J. Syst. Evol. Microbiol.">
        <title>The Global Catalogue of Microorganisms (GCM) 10K type strain sequencing project: providing services to taxonomists for standard genome sequencing and annotation.</title>
        <authorList>
            <consortium name="The Broad Institute Genomics Platform"/>
            <consortium name="The Broad Institute Genome Sequencing Center for Infectious Disease"/>
            <person name="Wu L."/>
            <person name="Ma J."/>
        </authorList>
    </citation>
    <scope>NUCLEOTIDE SEQUENCE [LARGE SCALE GENOMIC DNA]</scope>
    <source>
        <strain evidence="11">CGMCC 4.1469</strain>
    </source>
</reference>
<evidence type="ECO:0000256" key="4">
    <source>
        <dbReference type="ARBA" id="ARBA00022692"/>
    </source>
</evidence>
<keyword evidence="5 8" id="KW-1133">Transmembrane helix</keyword>
<keyword evidence="3 10" id="KW-0808">Transferase</keyword>
<dbReference type="InterPro" id="IPR058130">
    <property type="entry name" value="PEA_transf_C"/>
</dbReference>
<dbReference type="InterPro" id="IPR017850">
    <property type="entry name" value="Alkaline_phosphatase_core_sf"/>
</dbReference>
<dbReference type="InterPro" id="IPR000917">
    <property type="entry name" value="Sulfatase_N"/>
</dbReference>
<feature type="transmembrane region" description="Helical" evidence="8">
    <location>
        <begin position="46"/>
        <end position="66"/>
    </location>
</feature>
<dbReference type="EMBL" id="JBHSMQ010000001">
    <property type="protein sequence ID" value="MFC5454241.1"/>
    <property type="molecule type" value="Genomic_DNA"/>
</dbReference>
<gene>
    <name evidence="10" type="ORF">ACFQDI_05185</name>
</gene>
<dbReference type="RefSeq" id="WP_377164111.1">
    <property type="nucleotide sequence ID" value="NZ_JBHSMQ010000001.1"/>
</dbReference>
<evidence type="ECO:0000313" key="10">
    <source>
        <dbReference type="EMBL" id="MFC5454241.1"/>
    </source>
</evidence>
<evidence type="ECO:0000256" key="5">
    <source>
        <dbReference type="ARBA" id="ARBA00022989"/>
    </source>
</evidence>
<dbReference type="CDD" id="cd16017">
    <property type="entry name" value="LptA"/>
    <property type="match status" value="1"/>
</dbReference>
<evidence type="ECO:0000256" key="8">
    <source>
        <dbReference type="SAM" id="Phobius"/>
    </source>
</evidence>
<evidence type="ECO:0000256" key="2">
    <source>
        <dbReference type="ARBA" id="ARBA00022475"/>
    </source>
</evidence>
<keyword evidence="11" id="KW-1185">Reference proteome</keyword>
<evidence type="ECO:0000256" key="3">
    <source>
        <dbReference type="ARBA" id="ARBA00022679"/>
    </source>
</evidence>
<comment type="subcellular location">
    <subcellularLocation>
        <location evidence="1">Cell membrane</location>
        <topology evidence="1">Multi-pass membrane protein</topology>
    </subcellularLocation>
</comment>
<feature type="region of interest" description="Disordered" evidence="7">
    <location>
        <begin position="582"/>
        <end position="604"/>
    </location>
</feature>
<comment type="caution">
    <text evidence="10">The sequence shown here is derived from an EMBL/GenBank/DDBJ whole genome shotgun (WGS) entry which is preliminary data.</text>
</comment>
<evidence type="ECO:0000256" key="7">
    <source>
        <dbReference type="SAM" id="MobiDB-lite"/>
    </source>
</evidence>
<feature type="compositionally biased region" description="Low complexity" evidence="7">
    <location>
        <begin position="582"/>
        <end position="594"/>
    </location>
</feature>
<sequence length="604" mass="66046">MDFIKSSPLRHALLRNGHAWFSVFLAVNLINLPNFIAALVPVFSWAILKFWLLGLALILLPCVFGVRVRRMLWLASPLILLVPATLLSLYALLSLPSTFLLLALIESNQAELAVFQAYIIYAVAGTLLLAACYVWTVHKRVPADLRLGPWGRTVVLAALLLPPAGDLLQGGPSACMAQLRVSFMNTFPYSTFRCAHEAFDIRSRVHDRKDLAEHLPIAQEPGFLDESPRQVHMLVIGESATKSCFGLYGYDRPTTPLLEKTPGLLSFRDVSCTATMTLMAVPAILTATPPGQVLEATRQASILSAYKRAGFRIYWLSAQKKHGTFDTLTSIFSAEADEAVFLGGKFDAAGKGAYRAAHDADLLPLVHDILHRNESKVLLVLHTIGSHGPYPARYPPESARFPADGKAVMNTMLRLLSGLETAPEDLQLVQNAYDNTICATDVLLDALIGELKQTQASSWLCYLSDHGENTSKSIFGKFMHGTVTPQVVEIPMLMWLSPSYAQAHPERVSSLEANRNTPFSASCTFHTLLDMGGLSCPDFKKEWSAASAHFTPGARIVCSTRGVIVDYDKQFPARREAARALPQQPAAATLQIATGGQPAAQTRP</sequence>
<organism evidence="10 11">
    <name type="scientific">Prosthecobacter fluviatilis</name>
    <dbReference type="NCBI Taxonomy" id="445931"/>
    <lineage>
        <taxon>Bacteria</taxon>
        <taxon>Pseudomonadati</taxon>
        <taxon>Verrucomicrobiota</taxon>
        <taxon>Verrucomicrobiia</taxon>
        <taxon>Verrucomicrobiales</taxon>
        <taxon>Verrucomicrobiaceae</taxon>
        <taxon>Prosthecobacter</taxon>
    </lineage>
</organism>
<proteinExistence type="predicted"/>
<dbReference type="SUPFAM" id="SSF53649">
    <property type="entry name" value="Alkaline phosphatase-like"/>
    <property type="match status" value="1"/>
</dbReference>
<evidence type="ECO:0000256" key="6">
    <source>
        <dbReference type="ARBA" id="ARBA00023136"/>
    </source>
</evidence>
<dbReference type="GO" id="GO:0016740">
    <property type="term" value="F:transferase activity"/>
    <property type="evidence" value="ECO:0007669"/>
    <property type="project" value="UniProtKB-KW"/>
</dbReference>
<dbReference type="PANTHER" id="PTHR30443:SF0">
    <property type="entry name" value="PHOSPHOETHANOLAMINE TRANSFERASE EPTA"/>
    <property type="match status" value="1"/>
</dbReference>
<dbReference type="InterPro" id="IPR040423">
    <property type="entry name" value="PEA_transferase"/>
</dbReference>
<evidence type="ECO:0000259" key="9">
    <source>
        <dbReference type="Pfam" id="PF00884"/>
    </source>
</evidence>
<dbReference type="Pfam" id="PF00884">
    <property type="entry name" value="Sulfatase"/>
    <property type="match status" value="1"/>
</dbReference>
<feature type="transmembrane region" description="Helical" evidence="8">
    <location>
        <begin position="117"/>
        <end position="136"/>
    </location>
</feature>
<keyword evidence="6 8" id="KW-0472">Membrane</keyword>